<evidence type="ECO:0000313" key="3">
    <source>
        <dbReference type="Proteomes" id="UP001283361"/>
    </source>
</evidence>
<feature type="compositionally biased region" description="Polar residues" evidence="1">
    <location>
        <begin position="138"/>
        <end position="151"/>
    </location>
</feature>
<feature type="region of interest" description="Disordered" evidence="1">
    <location>
        <begin position="131"/>
        <end position="151"/>
    </location>
</feature>
<dbReference type="AlphaFoldDB" id="A0AAE1BDN6"/>
<organism evidence="2 3">
    <name type="scientific">Elysia crispata</name>
    <name type="common">lettuce slug</name>
    <dbReference type="NCBI Taxonomy" id="231223"/>
    <lineage>
        <taxon>Eukaryota</taxon>
        <taxon>Metazoa</taxon>
        <taxon>Spiralia</taxon>
        <taxon>Lophotrochozoa</taxon>
        <taxon>Mollusca</taxon>
        <taxon>Gastropoda</taxon>
        <taxon>Heterobranchia</taxon>
        <taxon>Euthyneura</taxon>
        <taxon>Panpulmonata</taxon>
        <taxon>Sacoglossa</taxon>
        <taxon>Placobranchoidea</taxon>
        <taxon>Plakobranchidae</taxon>
        <taxon>Elysia</taxon>
    </lineage>
</organism>
<dbReference type="Proteomes" id="UP001283361">
    <property type="component" value="Unassembled WGS sequence"/>
</dbReference>
<gene>
    <name evidence="2" type="ORF">RRG08_040739</name>
</gene>
<keyword evidence="3" id="KW-1185">Reference proteome</keyword>
<reference evidence="2" key="1">
    <citation type="journal article" date="2023" name="G3 (Bethesda)">
        <title>A reference genome for the long-term kleptoplast-retaining sea slug Elysia crispata morphotype clarki.</title>
        <authorList>
            <person name="Eastman K.E."/>
            <person name="Pendleton A.L."/>
            <person name="Shaikh M.A."/>
            <person name="Suttiyut T."/>
            <person name="Ogas R."/>
            <person name="Tomko P."/>
            <person name="Gavelis G."/>
            <person name="Widhalm J.R."/>
            <person name="Wisecaver J.H."/>
        </authorList>
    </citation>
    <scope>NUCLEOTIDE SEQUENCE</scope>
    <source>
        <strain evidence="2">ECLA1</strain>
    </source>
</reference>
<evidence type="ECO:0000313" key="2">
    <source>
        <dbReference type="EMBL" id="KAK3804232.1"/>
    </source>
</evidence>
<protein>
    <submittedName>
        <fullName evidence="2">Uncharacterized protein</fullName>
    </submittedName>
</protein>
<sequence>MNCTCLRVERSELIKLFPIVTDQAFVEIPAKPERTSKAGATDPPCSNEPGGGTQTATLGAFNFKSGNSRETAQPPRAAPRTDNATRREQKARPMLVIYDSFQRFLRTCIHGTHRWRVLSLKGKMIPPASVGPAHSPLSGLQESFQQGIQSG</sequence>
<proteinExistence type="predicted"/>
<name>A0AAE1BDN6_9GAST</name>
<accession>A0AAE1BDN6</accession>
<feature type="region of interest" description="Disordered" evidence="1">
    <location>
        <begin position="31"/>
        <end position="90"/>
    </location>
</feature>
<comment type="caution">
    <text evidence="2">The sequence shown here is derived from an EMBL/GenBank/DDBJ whole genome shotgun (WGS) entry which is preliminary data.</text>
</comment>
<dbReference type="EMBL" id="JAWDGP010000029">
    <property type="protein sequence ID" value="KAK3804232.1"/>
    <property type="molecule type" value="Genomic_DNA"/>
</dbReference>
<evidence type="ECO:0000256" key="1">
    <source>
        <dbReference type="SAM" id="MobiDB-lite"/>
    </source>
</evidence>